<gene>
    <name evidence="1" type="ORF">BTO11_06255</name>
</gene>
<proteinExistence type="predicted"/>
<dbReference type="Proteomes" id="UP000239007">
    <property type="component" value="Unassembled WGS sequence"/>
</dbReference>
<accession>A0A2S7UTN6</accession>
<sequence length="167" mass="18801">MYLKLIWIKIIMFNKIDTLLFFILGISAFPTFSSNKSIPIEVGIGVEYGGAGSQIFLPASNQKFNSYVTVGVVSAFSENENTFIVSGVGVNFRLNRQSTWGLYSGILGTESHFNINDESLIERQKVSLYGLSVNYKHKILKSNFYLGASYNIYSEGTYPMITFSYKY</sequence>
<dbReference type="EMBL" id="MSCH01000003">
    <property type="protein sequence ID" value="PQJ53307.1"/>
    <property type="molecule type" value="Genomic_DNA"/>
</dbReference>
<keyword evidence="2" id="KW-1185">Reference proteome</keyword>
<comment type="caution">
    <text evidence="1">The sequence shown here is derived from an EMBL/GenBank/DDBJ whole genome shotgun (WGS) entry which is preliminary data.</text>
</comment>
<dbReference type="AlphaFoldDB" id="A0A2S7UTN6"/>
<evidence type="ECO:0008006" key="3">
    <source>
        <dbReference type="Google" id="ProtNLM"/>
    </source>
</evidence>
<evidence type="ECO:0000313" key="2">
    <source>
        <dbReference type="Proteomes" id="UP000239007"/>
    </source>
</evidence>
<protein>
    <recommendedName>
        <fullName evidence="3">Outer membrane protein beta-barrel domain-containing protein</fullName>
    </recommendedName>
</protein>
<reference evidence="1 2" key="1">
    <citation type="submission" date="2016-12" db="EMBL/GenBank/DDBJ databases">
        <title>Diversity of luminous bacteria.</title>
        <authorList>
            <person name="Yoshizawa S."/>
            <person name="Kogure K."/>
        </authorList>
    </citation>
    <scope>NUCLEOTIDE SEQUENCE [LARGE SCALE GENOMIC DNA]</scope>
    <source>
        <strain evidence="1 2">SA4-48</strain>
    </source>
</reference>
<name>A0A2S7UTN6_9GAMM</name>
<organism evidence="1 2">
    <name type="scientific">Psychrosphaera saromensis</name>
    <dbReference type="NCBI Taxonomy" id="716813"/>
    <lineage>
        <taxon>Bacteria</taxon>
        <taxon>Pseudomonadati</taxon>
        <taxon>Pseudomonadota</taxon>
        <taxon>Gammaproteobacteria</taxon>
        <taxon>Alteromonadales</taxon>
        <taxon>Pseudoalteromonadaceae</taxon>
        <taxon>Psychrosphaera</taxon>
    </lineage>
</organism>
<evidence type="ECO:0000313" key="1">
    <source>
        <dbReference type="EMBL" id="PQJ53307.1"/>
    </source>
</evidence>